<dbReference type="Proteomes" id="UP001303473">
    <property type="component" value="Unassembled WGS sequence"/>
</dbReference>
<dbReference type="Pfam" id="PF01048">
    <property type="entry name" value="PNP_UDP_1"/>
    <property type="match status" value="1"/>
</dbReference>
<sequence>MASGRAITGKAVSINNHRPQRPVTRRDFEIAVICALPLEANAVEAVFDHYWDDDGPPYDKARGDPNTYSTGTVRRHNVILAYMPGMRKANAAALAANIWPSFPNIKLAVIVSVCGCIPLTPDGDEIVLGDVIISDKVVQYDLARQMPE</sequence>
<dbReference type="EMBL" id="MU854178">
    <property type="protein sequence ID" value="KAK3933482.1"/>
    <property type="molecule type" value="Genomic_DNA"/>
</dbReference>
<dbReference type="GO" id="GO:0003824">
    <property type="term" value="F:catalytic activity"/>
    <property type="evidence" value="ECO:0007669"/>
    <property type="project" value="InterPro"/>
</dbReference>
<dbReference type="PANTHER" id="PTHR46082:SF6">
    <property type="entry name" value="AAA+ ATPASE DOMAIN-CONTAINING PROTEIN-RELATED"/>
    <property type="match status" value="1"/>
</dbReference>
<keyword evidence="3" id="KW-1185">Reference proteome</keyword>
<dbReference type="AlphaFoldDB" id="A0AAN6RXH4"/>
<accession>A0AAN6RXH4</accession>
<gene>
    <name evidence="2" type="ORF">QBC46DRAFT_402037</name>
</gene>
<dbReference type="InterPro" id="IPR035994">
    <property type="entry name" value="Nucleoside_phosphorylase_sf"/>
</dbReference>
<protein>
    <recommendedName>
        <fullName evidence="1">Nucleoside phosphorylase domain-containing protein</fullName>
    </recommendedName>
</protein>
<dbReference type="GO" id="GO:0009116">
    <property type="term" value="P:nucleoside metabolic process"/>
    <property type="evidence" value="ECO:0007669"/>
    <property type="project" value="InterPro"/>
</dbReference>
<name>A0AAN6RXH4_9PEZI</name>
<evidence type="ECO:0000313" key="3">
    <source>
        <dbReference type="Proteomes" id="UP001303473"/>
    </source>
</evidence>
<comment type="caution">
    <text evidence="2">The sequence shown here is derived from an EMBL/GenBank/DDBJ whole genome shotgun (WGS) entry which is preliminary data.</text>
</comment>
<dbReference type="SUPFAM" id="SSF53167">
    <property type="entry name" value="Purine and uridine phosphorylases"/>
    <property type="match status" value="1"/>
</dbReference>
<dbReference type="InterPro" id="IPR053137">
    <property type="entry name" value="NLR-like"/>
</dbReference>
<evidence type="ECO:0000259" key="1">
    <source>
        <dbReference type="Pfam" id="PF01048"/>
    </source>
</evidence>
<organism evidence="2 3">
    <name type="scientific">Diplogelasinospora grovesii</name>
    <dbReference type="NCBI Taxonomy" id="303347"/>
    <lineage>
        <taxon>Eukaryota</taxon>
        <taxon>Fungi</taxon>
        <taxon>Dikarya</taxon>
        <taxon>Ascomycota</taxon>
        <taxon>Pezizomycotina</taxon>
        <taxon>Sordariomycetes</taxon>
        <taxon>Sordariomycetidae</taxon>
        <taxon>Sordariales</taxon>
        <taxon>Diplogelasinosporaceae</taxon>
        <taxon>Diplogelasinospora</taxon>
    </lineage>
</organism>
<dbReference type="Gene3D" id="3.40.50.1580">
    <property type="entry name" value="Nucleoside phosphorylase domain"/>
    <property type="match status" value="1"/>
</dbReference>
<dbReference type="PANTHER" id="PTHR46082">
    <property type="entry name" value="ATP/GTP-BINDING PROTEIN-RELATED"/>
    <property type="match status" value="1"/>
</dbReference>
<dbReference type="InterPro" id="IPR000845">
    <property type="entry name" value="Nucleoside_phosphorylase_d"/>
</dbReference>
<proteinExistence type="predicted"/>
<reference evidence="3" key="1">
    <citation type="journal article" date="2023" name="Mol. Phylogenet. Evol.">
        <title>Genome-scale phylogeny and comparative genomics of the fungal order Sordariales.</title>
        <authorList>
            <person name="Hensen N."/>
            <person name="Bonometti L."/>
            <person name="Westerberg I."/>
            <person name="Brannstrom I.O."/>
            <person name="Guillou S."/>
            <person name="Cros-Aarteil S."/>
            <person name="Calhoun S."/>
            <person name="Haridas S."/>
            <person name="Kuo A."/>
            <person name="Mondo S."/>
            <person name="Pangilinan J."/>
            <person name="Riley R."/>
            <person name="LaButti K."/>
            <person name="Andreopoulos B."/>
            <person name="Lipzen A."/>
            <person name="Chen C."/>
            <person name="Yan M."/>
            <person name="Daum C."/>
            <person name="Ng V."/>
            <person name="Clum A."/>
            <person name="Steindorff A."/>
            <person name="Ohm R.A."/>
            <person name="Martin F."/>
            <person name="Silar P."/>
            <person name="Natvig D.O."/>
            <person name="Lalanne C."/>
            <person name="Gautier V."/>
            <person name="Ament-Velasquez S.L."/>
            <person name="Kruys A."/>
            <person name="Hutchinson M.I."/>
            <person name="Powell A.J."/>
            <person name="Barry K."/>
            <person name="Miller A.N."/>
            <person name="Grigoriev I.V."/>
            <person name="Debuchy R."/>
            <person name="Gladieux P."/>
            <person name="Hiltunen Thoren M."/>
            <person name="Johannesson H."/>
        </authorList>
    </citation>
    <scope>NUCLEOTIDE SEQUENCE [LARGE SCALE GENOMIC DNA]</scope>
    <source>
        <strain evidence="3">CBS 340.73</strain>
    </source>
</reference>
<evidence type="ECO:0000313" key="2">
    <source>
        <dbReference type="EMBL" id="KAK3933482.1"/>
    </source>
</evidence>
<feature type="domain" description="Nucleoside phosphorylase" evidence="1">
    <location>
        <begin position="29"/>
        <end position="145"/>
    </location>
</feature>